<sequence>MRQFYQSTYYLWIATKAIFAIAGFISAINTLGISNLTGPEKLANFIGVVYAILLAIDAINSLSGNYPKYLKYINGTISVLLGIVILALPFIANVISIPVTVFFAAWIILLGFFDLLVIKRKPSEIVNE</sequence>
<reference evidence="1" key="1">
    <citation type="submission" date="2023-07" db="EMBL/GenBank/DDBJ databases">
        <title>Sorghum-associated microbial communities from plants grown in Nebraska, USA.</title>
        <authorList>
            <person name="Schachtman D."/>
        </authorList>
    </citation>
    <scope>NUCLEOTIDE SEQUENCE</scope>
    <source>
        <strain evidence="1">2697</strain>
    </source>
</reference>
<gene>
    <name evidence="1" type="ORF">J2X78_001230</name>
</gene>
<comment type="caution">
    <text evidence="1">The sequence shown here is derived from an EMBL/GenBank/DDBJ whole genome shotgun (WGS) entry which is preliminary data.</text>
</comment>
<proteinExistence type="predicted"/>
<accession>A0ACC6KU69</accession>
<name>A0ACC6KU69_9SPHI</name>
<dbReference type="EMBL" id="JAVDTF010000001">
    <property type="protein sequence ID" value="MDR6782678.1"/>
    <property type="molecule type" value="Genomic_DNA"/>
</dbReference>
<evidence type="ECO:0000313" key="1">
    <source>
        <dbReference type="EMBL" id="MDR6782678.1"/>
    </source>
</evidence>
<evidence type="ECO:0000313" key="2">
    <source>
        <dbReference type="Proteomes" id="UP001246858"/>
    </source>
</evidence>
<organism evidence="1 2">
    <name type="scientific">Pedobacter africanus</name>
    <dbReference type="NCBI Taxonomy" id="151894"/>
    <lineage>
        <taxon>Bacteria</taxon>
        <taxon>Pseudomonadati</taxon>
        <taxon>Bacteroidota</taxon>
        <taxon>Sphingobacteriia</taxon>
        <taxon>Sphingobacteriales</taxon>
        <taxon>Sphingobacteriaceae</taxon>
        <taxon>Pedobacter</taxon>
    </lineage>
</organism>
<keyword evidence="2" id="KW-1185">Reference proteome</keyword>
<protein>
    <submittedName>
        <fullName evidence="1">Uncharacterized membrane protein HdeD (DUF308 family)</fullName>
    </submittedName>
</protein>
<dbReference type="Proteomes" id="UP001246858">
    <property type="component" value="Unassembled WGS sequence"/>
</dbReference>